<protein>
    <submittedName>
        <fullName evidence="6">Sugar ABC transporter substrate-binding protein</fullName>
    </submittedName>
</protein>
<comment type="similarity">
    <text evidence="2">Belongs to the bacterial solute-binding protein 2 family.</text>
</comment>
<dbReference type="Gene3D" id="3.40.50.2300">
    <property type="match status" value="2"/>
</dbReference>
<dbReference type="GO" id="GO:0030246">
    <property type="term" value="F:carbohydrate binding"/>
    <property type="evidence" value="ECO:0007669"/>
    <property type="project" value="UniProtKB-ARBA"/>
</dbReference>
<dbReference type="OrthoDB" id="9814427at2"/>
<dbReference type="GO" id="GO:0030313">
    <property type="term" value="C:cell envelope"/>
    <property type="evidence" value="ECO:0007669"/>
    <property type="project" value="UniProtKB-SubCell"/>
</dbReference>
<dbReference type="PANTHER" id="PTHR46847">
    <property type="entry name" value="D-ALLOSE-BINDING PERIPLASMIC PROTEIN-RELATED"/>
    <property type="match status" value="1"/>
</dbReference>
<organism evidence="6 7">
    <name type="scientific">Lactobacillus porci</name>
    <dbReference type="NCBI Taxonomy" id="2012477"/>
    <lineage>
        <taxon>Bacteria</taxon>
        <taxon>Bacillati</taxon>
        <taxon>Bacillota</taxon>
        <taxon>Bacilli</taxon>
        <taxon>Lactobacillales</taxon>
        <taxon>Lactobacillaceae</taxon>
        <taxon>Lactobacillus</taxon>
    </lineage>
</organism>
<evidence type="ECO:0000256" key="1">
    <source>
        <dbReference type="ARBA" id="ARBA00004196"/>
    </source>
</evidence>
<dbReference type="InterPro" id="IPR025997">
    <property type="entry name" value="SBP_2_dom"/>
</dbReference>
<comment type="subcellular location">
    <subcellularLocation>
        <location evidence="1">Cell envelope</location>
    </subcellularLocation>
</comment>
<dbReference type="EMBL" id="VUMX01000001">
    <property type="protein sequence ID" value="MST86219.1"/>
    <property type="molecule type" value="Genomic_DNA"/>
</dbReference>
<keyword evidence="4" id="KW-1133">Transmembrane helix</keyword>
<evidence type="ECO:0000256" key="4">
    <source>
        <dbReference type="SAM" id="Phobius"/>
    </source>
</evidence>
<sequence length="327" mass="36635">MVKKHNRVWMKLLSYAAIWLTAVVCAFLLVFYHPWFNQQRLIGTTYMTMNNNFYVVLNEQIANAVNRQGDQLLTRDPALKISKQVDQINDFIRQGVAVIVIAPVNGNSVKIHHALQRAHQRGIKIIDVDTELKWKSDADCITTSNNYKAGVLEAKYMMARQKTARILLLEQSTAFSAIQRIDGFTDTVRASKKHGKYQIVGKLETYGQSEITLPKVEKFIDQGTKFDTVMALNDQAAVGALSAIDAKKIKRQISVYSVDGAPNMKGLIGKNVNAVATSAQSPVAIGTLTGKTIYKLLNGEKVDKWLVTPVKLIDRYNITNYSRTGWQ</sequence>
<accession>A0A6A8MDC8</accession>
<evidence type="ECO:0000256" key="3">
    <source>
        <dbReference type="ARBA" id="ARBA00022729"/>
    </source>
</evidence>
<dbReference type="Proteomes" id="UP000438120">
    <property type="component" value="Unassembled WGS sequence"/>
</dbReference>
<dbReference type="Pfam" id="PF13407">
    <property type="entry name" value="Peripla_BP_4"/>
    <property type="match status" value="1"/>
</dbReference>
<proteinExistence type="inferred from homology"/>
<feature type="domain" description="Periplasmic binding protein" evidence="5">
    <location>
        <begin position="43"/>
        <end position="301"/>
    </location>
</feature>
<evidence type="ECO:0000259" key="5">
    <source>
        <dbReference type="Pfam" id="PF13407"/>
    </source>
</evidence>
<keyword evidence="7" id="KW-1185">Reference proteome</keyword>
<comment type="caution">
    <text evidence="6">The sequence shown here is derived from an EMBL/GenBank/DDBJ whole genome shotgun (WGS) entry which is preliminary data.</text>
</comment>
<feature type="transmembrane region" description="Helical" evidence="4">
    <location>
        <begin position="12"/>
        <end position="35"/>
    </location>
</feature>
<dbReference type="PANTHER" id="PTHR46847:SF1">
    <property type="entry name" value="D-ALLOSE-BINDING PERIPLASMIC PROTEIN-RELATED"/>
    <property type="match status" value="1"/>
</dbReference>
<keyword evidence="4" id="KW-0812">Transmembrane</keyword>
<dbReference type="RefSeq" id="WP_154546875.1">
    <property type="nucleotide sequence ID" value="NZ_VUMX01000001.1"/>
</dbReference>
<dbReference type="InterPro" id="IPR028082">
    <property type="entry name" value="Peripla_BP_I"/>
</dbReference>
<dbReference type="AlphaFoldDB" id="A0A6A8MDC8"/>
<evidence type="ECO:0000256" key="2">
    <source>
        <dbReference type="ARBA" id="ARBA00007639"/>
    </source>
</evidence>
<keyword evidence="3" id="KW-0732">Signal</keyword>
<keyword evidence="4" id="KW-0472">Membrane</keyword>
<reference evidence="6 7" key="1">
    <citation type="submission" date="2019-08" db="EMBL/GenBank/DDBJ databases">
        <title>In-depth cultivation of the pig gut microbiome towards novel bacterial diversity and tailored functional studies.</title>
        <authorList>
            <person name="Wylensek D."/>
            <person name="Hitch T.C.A."/>
            <person name="Clavel T."/>
        </authorList>
    </citation>
    <scope>NUCLEOTIDE SEQUENCE [LARGE SCALE GENOMIC DNA]</scope>
    <source>
        <strain evidence="6 7">Bifido-178-WT-2B</strain>
    </source>
</reference>
<name>A0A6A8MDC8_9LACO</name>
<gene>
    <name evidence="6" type="ORF">FYJ62_00765</name>
</gene>
<evidence type="ECO:0000313" key="6">
    <source>
        <dbReference type="EMBL" id="MST86219.1"/>
    </source>
</evidence>
<evidence type="ECO:0000313" key="7">
    <source>
        <dbReference type="Proteomes" id="UP000438120"/>
    </source>
</evidence>
<dbReference type="SUPFAM" id="SSF53822">
    <property type="entry name" value="Periplasmic binding protein-like I"/>
    <property type="match status" value="1"/>
</dbReference>